<dbReference type="Proteomes" id="UP000529637">
    <property type="component" value="Unassembled WGS sequence"/>
</dbReference>
<protein>
    <submittedName>
        <fullName evidence="1">Uncharacterized protein</fullName>
    </submittedName>
</protein>
<sequence length="55" mass="5710">MSKFTARTVCRLCGGSGLPQHPVVVAKKLPALCTPFVRPSADVVVPLPQALPLAA</sequence>
<organism evidence="1 2">
    <name type="scientific">Piscinibacter koreensis</name>
    <dbReference type="NCBI Taxonomy" id="2742824"/>
    <lineage>
        <taxon>Bacteria</taxon>
        <taxon>Pseudomonadati</taxon>
        <taxon>Pseudomonadota</taxon>
        <taxon>Betaproteobacteria</taxon>
        <taxon>Burkholderiales</taxon>
        <taxon>Sphaerotilaceae</taxon>
        <taxon>Piscinibacter</taxon>
    </lineage>
</organism>
<evidence type="ECO:0000313" key="2">
    <source>
        <dbReference type="Proteomes" id="UP000529637"/>
    </source>
</evidence>
<comment type="caution">
    <text evidence="1">The sequence shown here is derived from an EMBL/GenBank/DDBJ whole genome shotgun (WGS) entry which is preliminary data.</text>
</comment>
<gene>
    <name evidence="1" type="ORF">HQN59_23395</name>
</gene>
<reference evidence="1 2" key="1">
    <citation type="submission" date="2020-06" db="EMBL/GenBank/DDBJ databases">
        <title>Schlegella sp. ID0723 isolated from air conditioner.</title>
        <authorList>
            <person name="Kim D.Y."/>
            <person name="Kim D.-U."/>
        </authorList>
    </citation>
    <scope>NUCLEOTIDE SEQUENCE [LARGE SCALE GENOMIC DNA]</scope>
    <source>
        <strain evidence="1 2">ID0723</strain>
    </source>
</reference>
<dbReference type="RefSeq" id="WP_176071554.1">
    <property type="nucleotide sequence ID" value="NZ_JABWMJ010000015.1"/>
</dbReference>
<keyword evidence="2" id="KW-1185">Reference proteome</keyword>
<accession>A0A7Y6NSU1</accession>
<dbReference type="AlphaFoldDB" id="A0A7Y6NSU1"/>
<dbReference type="EMBL" id="JABWMJ010000015">
    <property type="protein sequence ID" value="NUZ08695.1"/>
    <property type="molecule type" value="Genomic_DNA"/>
</dbReference>
<evidence type="ECO:0000313" key="1">
    <source>
        <dbReference type="EMBL" id="NUZ08695.1"/>
    </source>
</evidence>
<proteinExistence type="predicted"/>
<name>A0A7Y6NSU1_9BURK</name>